<accession>A0ABS8S6F6</accession>
<evidence type="ECO:0000256" key="1">
    <source>
        <dbReference type="ARBA" id="ARBA00004606"/>
    </source>
</evidence>
<keyword evidence="4" id="KW-0328">Glycosyltransferase</keyword>
<dbReference type="SUPFAM" id="SSF53448">
    <property type="entry name" value="Nucleotide-diphospho-sugar transferases"/>
    <property type="match status" value="1"/>
</dbReference>
<dbReference type="Gene3D" id="3.90.550.10">
    <property type="entry name" value="Spore Coat Polysaccharide Biosynthesis Protein SpsA, Chain A"/>
    <property type="match status" value="1"/>
</dbReference>
<keyword evidence="9" id="KW-1185">Reference proteome</keyword>
<evidence type="ECO:0000256" key="6">
    <source>
        <dbReference type="RuleBase" id="RU362027"/>
    </source>
</evidence>
<reference evidence="8 9" key="1">
    <citation type="journal article" date="2021" name="BMC Genomics">
        <title>Datura genome reveals duplications of psychoactive alkaloid biosynthetic genes and high mutation rate following tissue culture.</title>
        <authorList>
            <person name="Rajewski A."/>
            <person name="Carter-House D."/>
            <person name="Stajich J."/>
            <person name="Litt A."/>
        </authorList>
    </citation>
    <scope>NUCLEOTIDE SEQUENCE [LARGE SCALE GENOMIC DNA]</scope>
    <source>
        <strain evidence="8">AR-01</strain>
    </source>
</reference>
<dbReference type="EMBL" id="JACEIK010000252">
    <property type="protein sequence ID" value="MCD7453459.1"/>
    <property type="molecule type" value="Genomic_DNA"/>
</dbReference>
<evidence type="ECO:0000256" key="5">
    <source>
        <dbReference type="ARBA" id="ARBA00022679"/>
    </source>
</evidence>
<sequence length="208" mass="23152">MKPERQLPYLFFSFLFFIICLHHGIINAAAATPQQFREAPEFYNSPECPSIENTHNLICSDEAVHAAMTLDSAYIRGSMAAILSILQHSSCPQNIIFHFVASASMTRPHTLPPFASFPYLKFEVYRFDDSSVSGLISTSIRSALDCPLNYARSYLANILPLCVRKVVYLDSDLVLVDDIAKLAATPLIDQHGLGDNFRGLCQDLHPGQ</sequence>
<dbReference type="Proteomes" id="UP000823775">
    <property type="component" value="Unassembled WGS sequence"/>
</dbReference>
<comment type="pathway">
    <text evidence="2">Glycan metabolism; pectin biosynthesis.</text>
</comment>
<dbReference type="EC" id="2.4.1.-" evidence="6"/>
<dbReference type="InterPro" id="IPR050748">
    <property type="entry name" value="Glycosyltrans_8_dom-fam"/>
</dbReference>
<keyword evidence="5" id="KW-0808">Transferase</keyword>
<evidence type="ECO:0000256" key="7">
    <source>
        <dbReference type="SAM" id="SignalP"/>
    </source>
</evidence>
<feature type="chain" id="PRO_5045445127" description="Hexosyltransferase" evidence="7">
    <location>
        <begin position="31"/>
        <end position="208"/>
    </location>
</feature>
<evidence type="ECO:0000313" key="9">
    <source>
        <dbReference type="Proteomes" id="UP000823775"/>
    </source>
</evidence>
<dbReference type="InterPro" id="IPR029044">
    <property type="entry name" value="Nucleotide-diphossugar_trans"/>
</dbReference>
<organism evidence="8 9">
    <name type="scientific">Datura stramonium</name>
    <name type="common">Jimsonweed</name>
    <name type="synonym">Common thornapple</name>
    <dbReference type="NCBI Taxonomy" id="4076"/>
    <lineage>
        <taxon>Eukaryota</taxon>
        <taxon>Viridiplantae</taxon>
        <taxon>Streptophyta</taxon>
        <taxon>Embryophyta</taxon>
        <taxon>Tracheophyta</taxon>
        <taxon>Spermatophyta</taxon>
        <taxon>Magnoliopsida</taxon>
        <taxon>eudicotyledons</taxon>
        <taxon>Gunneridae</taxon>
        <taxon>Pentapetalae</taxon>
        <taxon>asterids</taxon>
        <taxon>lamiids</taxon>
        <taxon>Solanales</taxon>
        <taxon>Solanaceae</taxon>
        <taxon>Solanoideae</taxon>
        <taxon>Datureae</taxon>
        <taxon>Datura</taxon>
    </lineage>
</organism>
<name>A0ABS8S6F6_DATST</name>
<feature type="signal peptide" evidence="7">
    <location>
        <begin position="1"/>
        <end position="30"/>
    </location>
</feature>
<protein>
    <recommendedName>
        <fullName evidence="6">Hexosyltransferase</fullName>
        <ecNumber evidence="6">2.4.1.-</ecNumber>
    </recommendedName>
</protein>
<comment type="caution">
    <text evidence="8">The sequence shown here is derived from an EMBL/GenBank/DDBJ whole genome shotgun (WGS) entry which is preliminary data.</text>
</comment>
<evidence type="ECO:0000256" key="3">
    <source>
        <dbReference type="ARBA" id="ARBA00006351"/>
    </source>
</evidence>
<keyword evidence="7" id="KW-0732">Signal</keyword>
<dbReference type="Pfam" id="PF01501">
    <property type="entry name" value="Glyco_transf_8"/>
    <property type="match status" value="1"/>
</dbReference>
<comment type="subcellular location">
    <subcellularLocation>
        <location evidence="1">Membrane</location>
        <topology evidence="1">Single-pass type II membrane protein</topology>
    </subcellularLocation>
</comment>
<comment type="similarity">
    <text evidence="3 6">Belongs to the glycosyltransferase 8 family.</text>
</comment>
<dbReference type="PANTHER" id="PTHR13778:SF16">
    <property type="entry name" value="GALACTURONOSYLTRANSFERASE-LIKE 1-RELATED"/>
    <property type="match status" value="1"/>
</dbReference>
<gene>
    <name evidence="8" type="primary">GATL2</name>
    <name evidence="8" type="ORF">HAX54_021000</name>
</gene>
<evidence type="ECO:0000256" key="2">
    <source>
        <dbReference type="ARBA" id="ARBA00004877"/>
    </source>
</evidence>
<proteinExistence type="inferred from homology"/>
<evidence type="ECO:0000256" key="4">
    <source>
        <dbReference type="ARBA" id="ARBA00022676"/>
    </source>
</evidence>
<dbReference type="InterPro" id="IPR002495">
    <property type="entry name" value="Glyco_trans_8"/>
</dbReference>
<evidence type="ECO:0000313" key="8">
    <source>
        <dbReference type="EMBL" id="MCD7453459.1"/>
    </source>
</evidence>
<dbReference type="PANTHER" id="PTHR13778">
    <property type="entry name" value="GLYCOSYLTRANSFERASE 8 DOMAIN-CONTAINING PROTEIN"/>
    <property type="match status" value="1"/>
</dbReference>